<dbReference type="SUPFAM" id="SSF51679">
    <property type="entry name" value="Bacterial luciferase-like"/>
    <property type="match status" value="1"/>
</dbReference>
<dbReference type="Pfam" id="PF00296">
    <property type="entry name" value="Bac_luciferase"/>
    <property type="match status" value="1"/>
</dbReference>
<dbReference type="InterPro" id="IPR051260">
    <property type="entry name" value="Diverse_substr_monoxygenases"/>
</dbReference>
<dbReference type="Gene3D" id="3.20.20.30">
    <property type="entry name" value="Luciferase-like domain"/>
    <property type="match status" value="1"/>
</dbReference>
<dbReference type="InterPro" id="IPR036661">
    <property type="entry name" value="Luciferase-like_sf"/>
</dbReference>
<evidence type="ECO:0000256" key="1">
    <source>
        <dbReference type="ARBA" id="ARBA00022630"/>
    </source>
</evidence>
<dbReference type="GO" id="GO:0016705">
    <property type="term" value="F:oxidoreductase activity, acting on paired donors, with incorporation or reduction of molecular oxygen"/>
    <property type="evidence" value="ECO:0007669"/>
    <property type="project" value="InterPro"/>
</dbReference>
<gene>
    <name evidence="8" type="ORF">D2T31_15840</name>
</gene>
<evidence type="ECO:0000313" key="8">
    <source>
        <dbReference type="EMBL" id="RWR27705.1"/>
    </source>
</evidence>
<feature type="binding site" evidence="6">
    <location>
        <position position="155"/>
    </location>
    <ligand>
        <name>FMN</name>
        <dbReference type="ChEBI" id="CHEBI:58210"/>
    </ligand>
</feature>
<feature type="binding site" evidence="6">
    <location>
        <position position="101"/>
    </location>
    <ligand>
        <name>FMN</name>
        <dbReference type="ChEBI" id="CHEBI:58210"/>
    </ligand>
</feature>
<feature type="binding site" evidence="6">
    <location>
        <position position="59"/>
    </location>
    <ligand>
        <name>FMN</name>
        <dbReference type="ChEBI" id="CHEBI:58210"/>
    </ligand>
</feature>
<keyword evidence="3" id="KW-0560">Oxidoreductase</keyword>
<protein>
    <submittedName>
        <fullName evidence="8">LLM class flavin-dependent oxidoreductase</fullName>
    </submittedName>
</protein>
<evidence type="ECO:0000313" key="9">
    <source>
        <dbReference type="Proteomes" id="UP000285295"/>
    </source>
</evidence>
<evidence type="ECO:0000256" key="2">
    <source>
        <dbReference type="ARBA" id="ARBA00022643"/>
    </source>
</evidence>
<feature type="binding site" evidence="6">
    <location>
        <position position="225"/>
    </location>
    <ligand>
        <name>FMN</name>
        <dbReference type="ChEBI" id="CHEBI:58210"/>
    </ligand>
</feature>
<evidence type="ECO:0000256" key="4">
    <source>
        <dbReference type="ARBA" id="ARBA00023033"/>
    </source>
</evidence>
<organism evidence="8 9">
    <name type="scientific">Paenirhodobacter populi</name>
    <dbReference type="NCBI Taxonomy" id="2306993"/>
    <lineage>
        <taxon>Bacteria</taxon>
        <taxon>Pseudomonadati</taxon>
        <taxon>Pseudomonadota</taxon>
        <taxon>Alphaproteobacteria</taxon>
        <taxon>Rhodobacterales</taxon>
        <taxon>Rhodobacter group</taxon>
        <taxon>Paenirhodobacter</taxon>
    </lineage>
</organism>
<dbReference type="GO" id="GO:0004497">
    <property type="term" value="F:monooxygenase activity"/>
    <property type="evidence" value="ECO:0007669"/>
    <property type="project" value="UniProtKB-KW"/>
</dbReference>
<dbReference type="Proteomes" id="UP000285295">
    <property type="component" value="Unassembled WGS sequence"/>
</dbReference>
<evidence type="ECO:0000256" key="6">
    <source>
        <dbReference type="PIRSR" id="PIRSR000337-1"/>
    </source>
</evidence>
<dbReference type="PANTHER" id="PTHR30011">
    <property type="entry name" value="ALKANESULFONATE MONOOXYGENASE-RELATED"/>
    <property type="match status" value="1"/>
</dbReference>
<evidence type="ECO:0000256" key="3">
    <source>
        <dbReference type="ARBA" id="ARBA00023002"/>
    </source>
</evidence>
<keyword evidence="4" id="KW-0503">Monooxygenase</keyword>
<dbReference type="NCBIfam" id="TIGR03860">
    <property type="entry name" value="FMN_nitrolo"/>
    <property type="match status" value="1"/>
</dbReference>
<keyword evidence="1 6" id="KW-0285">Flavoprotein</keyword>
<feature type="binding site" evidence="6">
    <location>
        <position position="151"/>
    </location>
    <ligand>
        <name>FMN</name>
        <dbReference type="ChEBI" id="CHEBI:58210"/>
    </ligand>
</feature>
<accession>A0A443K4Q7</accession>
<dbReference type="PANTHER" id="PTHR30011:SF16">
    <property type="entry name" value="C2H2 FINGER DOMAIN TRANSCRIPTION FACTOR (EUROFUNG)-RELATED"/>
    <property type="match status" value="1"/>
</dbReference>
<comment type="similarity">
    <text evidence="5">Belongs to the NtaA/SnaA/DszA monooxygenase family.</text>
</comment>
<evidence type="ECO:0000259" key="7">
    <source>
        <dbReference type="Pfam" id="PF00296"/>
    </source>
</evidence>
<dbReference type="InterPro" id="IPR011251">
    <property type="entry name" value="Luciferase-like_dom"/>
</dbReference>
<feature type="binding site" evidence="6">
    <location>
        <position position="226"/>
    </location>
    <ligand>
        <name>FMN</name>
        <dbReference type="ChEBI" id="CHEBI:58210"/>
    </ligand>
</feature>
<dbReference type="EMBL" id="SAUX01000019">
    <property type="protein sequence ID" value="RWR27705.1"/>
    <property type="molecule type" value="Genomic_DNA"/>
</dbReference>
<reference evidence="8 9" key="1">
    <citation type="submission" date="2019-01" db="EMBL/GenBank/DDBJ databases">
        <title>Sinorhodobacter populi sp. nov. isolated from the symptomatic bark tissue of Populus euramericana canker.</title>
        <authorList>
            <person name="Xu G."/>
        </authorList>
    </citation>
    <scope>NUCLEOTIDE SEQUENCE [LARGE SCALE GENOMIC DNA]</scope>
    <source>
        <strain evidence="8 9">D19-10-3-21</strain>
    </source>
</reference>
<sequence length="455" mass="50102">MGGGIRQMRLGAFLQDVGHHIAAWRHPDVPATGGISFGHYARLAQIAERGKFDAVFFGDMSTIMYPEDEALGQTARAVHIEPQSLLPALAMVTGRIGLISTASTTYNEPYALARRFAAIDHISGGRAGWNIVTSWTHGEALNASLAALPTHDERYVRAEEFVDVIRDLWDSFDDDAILADKDSGQFFDPARLHVLNHKGQHFQVRGPLNVTRPPQGWPVLVQAGSSDDGQALAARVAEVIFTAQTGIEDSLAFRTKIRARAAGFGRDPDGIKVMPGVMPVVGRSRAEAEDKFHRFQELIRPEIGWAIMRRHLGGHDLSGLLPDAPVPQDLPLGEGNQSRIRLLMTVAAREGWTVRDLYWYVVGSRGHWLLLGTAEEIADQLEARFTAGAADGFNIMPPWLPGGLEEFVDQVVPILQRRGLFRTDYSGTTLRDHLGLARPRGRYSDADTSIQQVSR</sequence>
<feature type="domain" description="Luciferase-like" evidence="7">
    <location>
        <begin position="21"/>
        <end position="388"/>
    </location>
</feature>
<dbReference type="InterPro" id="IPR016215">
    <property type="entry name" value="NTA_MOA"/>
</dbReference>
<evidence type="ECO:0000256" key="5">
    <source>
        <dbReference type="ARBA" id="ARBA00033748"/>
    </source>
</evidence>
<reference evidence="8 9" key="2">
    <citation type="submission" date="2019-01" db="EMBL/GenBank/DDBJ databases">
        <authorList>
            <person name="Li Y."/>
        </authorList>
    </citation>
    <scope>NUCLEOTIDE SEQUENCE [LARGE SCALE GENOMIC DNA]</scope>
    <source>
        <strain evidence="8 9">D19-10-3-21</strain>
    </source>
</reference>
<dbReference type="OrthoDB" id="9779442at2"/>
<dbReference type="CDD" id="cd01095">
    <property type="entry name" value="Nitrilotriacetate_monoxgenase"/>
    <property type="match status" value="1"/>
</dbReference>
<dbReference type="AlphaFoldDB" id="A0A443K4Q7"/>
<dbReference type="PIRSF" id="PIRSF000337">
    <property type="entry name" value="NTA_MOA"/>
    <property type="match status" value="1"/>
</dbReference>
<name>A0A443K4Q7_9RHOB</name>
<proteinExistence type="inferred from homology"/>
<comment type="caution">
    <text evidence="8">The sequence shown here is derived from an EMBL/GenBank/DDBJ whole genome shotgun (WGS) entry which is preliminary data.</text>
</comment>
<keyword evidence="2 6" id="KW-0288">FMN</keyword>